<evidence type="ECO:0000313" key="2">
    <source>
        <dbReference type="EMBL" id="KAJ6414860.1"/>
    </source>
</evidence>
<comment type="caution">
    <text evidence="2">The sequence shown here is derived from an EMBL/GenBank/DDBJ whole genome shotgun (WGS) entry which is preliminary data.</text>
</comment>
<name>A0AAD6K0U0_9ROSI</name>
<accession>A0AAD6K0U0</accession>
<evidence type="ECO:0000313" key="3">
    <source>
        <dbReference type="Proteomes" id="UP001162972"/>
    </source>
</evidence>
<reference evidence="2 3" key="1">
    <citation type="journal article" date="2023" name="Int. J. Mol. Sci.">
        <title>De Novo Assembly and Annotation of 11 Diverse Shrub Willow (Salix) Genomes Reveals Novel Gene Organization in Sex-Linked Regions.</title>
        <authorList>
            <person name="Hyden B."/>
            <person name="Feng K."/>
            <person name="Yates T.B."/>
            <person name="Jawdy S."/>
            <person name="Cereghino C."/>
            <person name="Smart L.B."/>
            <person name="Muchero W."/>
        </authorList>
    </citation>
    <scope>NUCLEOTIDE SEQUENCE [LARGE SCALE GENOMIC DNA]</scope>
    <source>
        <tissue evidence="2">Shoot tip</tissue>
    </source>
</reference>
<dbReference type="AlphaFoldDB" id="A0AAD6K0U0"/>
<feature type="compositionally biased region" description="Pro residues" evidence="1">
    <location>
        <begin position="32"/>
        <end position="48"/>
    </location>
</feature>
<dbReference type="EMBL" id="JAPFFJ010000012">
    <property type="protein sequence ID" value="KAJ6414860.1"/>
    <property type="molecule type" value="Genomic_DNA"/>
</dbReference>
<proteinExistence type="predicted"/>
<organism evidence="2 3">
    <name type="scientific">Salix udensis</name>
    <dbReference type="NCBI Taxonomy" id="889485"/>
    <lineage>
        <taxon>Eukaryota</taxon>
        <taxon>Viridiplantae</taxon>
        <taxon>Streptophyta</taxon>
        <taxon>Embryophyta</taxon>
        <taxon>Tracheophyta</taxon>
        <taxon>Spermatophyta</taxon>
        <taxon>Magnoliopsida</taxon>
        <taxon>eudicotyledons</taxon>
        <taxon>Gunneridae</taxon>
        <taxon>Pentapetalae</taxon>
        <taxon>rosids</taxon>
        <taxon>fabids</taxon>
        <taxon>Malpighiales</taxon>
        <taxon>Salicaceae</taxon>
        <taxon>Saliceae</taxon>
        <taxon>Salix</taxon>
    </lineage>
</organism>
<feature type="compositionally biased region" description="Basic and acidic residues" evidence="1">
    <location>
        <begin position="106"/>
        <end position="123"/>
    </location>
</feature>
<evidence type="ECO:0000256" key="1">
    <source>
        <dbReference type="SAM" id="MobiDB-lite"/>
    </source>
</evidence>
<protein>
    <submittedName>
        <fullName evidence="2">Uncharacterized protein</fullName>
    </submittedName>
</protein>
<feature type="region of interest" description="Disordered" evidence="1">
    <location>
        <begin position="1"/>
        <end position="50"/>
    </location>
</feature>
<dbReference type="Proteomes" id="UP001162972">
    <property type="component" value="Chromosome 3"/>
</dbReference>
<feature type="region of interest" description="Disordered" evidence="1">
    <location>
        <begin position="104"/>
        <end position="123"/>
    </location>
</feature>
<gene>
    <name evidence="2" type="ORF">OIU84_003804</name>
</gene>
<keyword evidence="3" id="KW-1185">Reference proteome</keyword>
<sequence>MLAGNPCESQSSDCDSSAFAGATENSFFQNSPPAPPSPPPPPPPPPAPLRLHRRCRWRELGGRIWWRKRRLRRRGREIAFDEGSAWIEDGALLSAGGEDGCVGKEVAGRGEGHGLGRGGGERG</sequence>